<dbReference type="Proteomes" id="UP001054945">
    <property type="component" value="Unassembled WGS sequence"/>
</dbReference>
<gene>
    <name evidence="1" type="ORF">CEXT_35521</name>
</gene>
<name>A0AAV4UHL9_CAEEX</name>
<proteinExistence type="predicted"/>
<dbReference type="AlphaFoldDB" id="A0AAV4UHL9"/>
<accession>A0AAV4UHL9</accession>
<comment type="caution">
    <text evidence="1">The sequence shown here is derived from an EMBL/GenBank/DDBJ whole genome shotgun (WGS) entry which is preliminary data.</text>
</comment>
<keyword evidence="2" id="KW-1185">Reference proteome</keyword>
<evidence type="ECO:0000313" key="2">
    <source>
        <dbReference type="Proteomes" id="UP001054945"/>
    </source>
</evidence>
<protein>
    <submittedName>
        <fullName evidence="1">Uncharacterized protein</fullName>
    </submittedName>
</protein>
<sequence length="128" mass="15004">MKIFQDECEKDTFQELLQQLKKYNMRALIEKVANRPIPIRTTFEILTEINSRILGHKHPYFFLPDIYKSVKLFSRVRSVCQEVEDSIEKYFSTPIPGTKAYRFSIDLKPSYEPSSTFANGQFSQTDVP</sequence>
<evidence type="ECO:0000313" key="1">
    <source>
        <dbReference type="EMBL" id="GIY57209.1"/>
    </source>
</evidence>
<dbReference type="EMBL" id="BPLR01012869">
    <property type="protein sequence ID" value="GIY57209.1"/>
    <property type="molecule type" value="Genomic_DNA"/>
</dbReference>
<reference evidence="1 2" key="1">
    <citation type="submission" date="2021-06" db="EMBL/GenBank/DDBJ databases">
        <title>Caerostris extrusa draft genome.</title>
        <authorList>
            <person name="Kono N."/>
            <person name="Arakawa K."/>
        </authorList>
    </citation>
    <scope>NUCLEOTIDE SEQUENCE [LARGE SCALE GENOMIC DNA]</scope>
</reference>
<organism evidence="1 2">
    <name type="scientific">Caerostris extrusa</name>
    <name type="common">Bark spider</name>
    <name type="synonym">Caerostris bankana</name>
    <dbReference type="NCBI Taxonomy" id="172846"/>
    <lineage>
        <taxon>Eukaryota</taxon>
        <taxon>Metazoa</taxon>
        <taxon>Ecdysozoa</taxon>
        <taxon>Arthropoda</taxon>
        <taxon>Chelicerata</taxon>
        <taxon>Arachnida</taxon>
        <taxon>Araneae</taxon>
        <taxon>Araneomorphae</taxon>
        <taxon>Entelegynae</taxon>
        <taxon>Araneoidea</taxon>
        <taxon>Araneidae</taxon>
        <taxon>Caerostris</taxon>
    </lineage>
</organism>